<keyword evidence="3" id="KW-0732">Signal</keyword>
<dbReference type="KEGG" id="chu:CHU_1754"/>
<keyword evidence="7" id="KW-1185">Reference proteome</keyword>
<feature type="transmembrane region" description="Helical" evidence="4">
    <location>
        <begin position="12"/>
        <end position="32"/>
    </location>
</feature>
<dbReference type="EMBL" id="CP000383">
    <property type="protein sequence ID" value="ABG59021.1"/>
    <property type="molecule type" value="Genomic_DNA"/>
</dbReference>
<evidence type="ECO:0000256" key="3">
    <source>
        <dbReference type="ARBA" id="ARBA00022729"/>
    </source>
</evidence>
<dbReference type="NCBIfam" id="NF033679">
    <property type="entry name" value="DNRLRE_dom"/>
    <property type="match status" value="1"/>
</dbReference>
<evidence type="ECO:0000313" key="6">
    <source>
        <dbReference type="EMBL" id="ABG59021.1"/>
    </source>
</evidence>
<dbReference type="Proteomes" id="UP000001822">
    <property type="component" value="Chromosome"/>
</dbReference>
<dbReference type="GO" id="GO:0005576">
    <property type="term" value="C:extracellular region"/>
    <property type="evidence" value="ECO:0007669"/>
    <property type="project" value="UniProtKB-SubCell"/>
</dbReference>
<reference evidence="6 7" key="1">
    <citation type="journal article" date="2007" name="Appl. Environ. Microbiol.">
        <title>Genome sequence of the cellulolytic gliding bacterium Cytophaga hutchinsonii.</title>
        <authorList>
            <person name="Xie G."/>
            <person name="Bruce D.C."/>
            <person name="Challacombe J.F."/>
            <person name="Chertkov O."/>
            <person name="Detter J.C."/>
            <person name="Gilna P."/>
            <person name="Han C.S."/>
            <person name="Lucas S."/>
            <person name="Misra M."/>
            <person name="Myers G.L."/>
            <person name="Richardson P."/>
            <person name="Tapia R."/>
            <person name="Thayer N."/>
            <person name="Thompson L.S."/>
            <person name="Brettin T.S."/>
            <person name="Henrissat B."/>
            <person name="Wilson D.B."/>
            <person name="McBride M.J."/>
        </authorList>
    </citation>
    <scope>NUCLEOTIDE SEQUENCE [LARGE SCALE GENOMIC DNA]</scope>
    <source>
        <strain evidence="7">ATCC 33406 / DSM 1761 / CIP 103989 / NBRC 15051 / NCIMB 9469 / D465</strain>
    </source>
</reference>
<organism evidence="6 7">
    <name type="scientific">Cytophaga hutchinsonii (strain ATCC 33406 / DSM 1761 / CIP 103989 / NBRC 15051 / NCIMB 9469 / D465)</name>
    <dbReference type="NCBI Taxonomy" id="269798"/>
    <lineage>
        <taxon>Bacteria</taxon>
        <taxon>Pseudomonadati</taxon>
        <taxon>Bacteroidota</taxon>
        <taxon>Cytophagia</taxon>
        <taxon>Cytophagales</taxon>
        <taxon>Cytophagaceae</taxon>
        <taxon>Cytophaga</taxon>
    </lineage>
</organism>
<keyword evidence="2" id="KW-0964">Secreted</keyword>
<dbReference type="InterPro" id="IPR055372">
    <property type="entry name" value="CBM96"/>
</dbReference>
<sequence>MKIRYVFLRKFLLISSYTINAPITYRGILFSILSNKLFMKNIFFLLSVILFVIGCSKKHTIHTSENTVTRYSYQSVRGDAVFSRIVPENNYGELEDIHLYAWTQDGGVNVNRVVLDFNTADIVQHTKIKHAYLNLYFNPTSRYDARLGGQGNKAEVGFMIEEIVSDWNEKTVTWNMQPDIDRQERVTINKKENPKSDYLKLDVTNLVQHMIDKPAGKRFGLRLKLVNEIPYNVYFFASGNHPDIRIRPSLEIEF</sequence>
<evidence type="ECO:0000256" key="1">
    <source>
        <dbReference type="ARBA" id="ARBA00004613"/>
    </source>
</evidence>
<evidence type="ECO:0000256" key="4">
    <source>
        <dbReference type="SAM" id="Phobius"/>
    </source>
</evidence>
<protein>
    <recommendedName>
        <fullName evidence="5">Carbohydrate-binding module family 96 domain-containing protein</fullName>
    </recommendedName>
</protein>
<feature type="domain" description="Carbohydrate-binding module family 96" evidence="5">
    <location>
        <begin position="78"/>
        <end position="215"/>
    </location>
</feature>
<comment type="subcellular location">
    <subcellularLocation>
        <location evidence="1">Secreted</location>
    </subcellularLocation>
</comment>
<name>A0A6N4SRP4_CYTH3</name>
<dbReference type="AlphaFoldDB" id="A0A6N4SRP4"/>
<accession>A0A6N4SRP4</accession>
<keyword evidence="4" id="KW-1133">Transmembrane helix</keyword>
<evidence type="ECO:0000313" key="7">
    <source>
        <dbReference type="Proteomes" id="UP000001822"/>
    </source>
</evidence>
<gene>
    <name evidence="6" type="ordered locus">CHU_1754</name>
</gene>
<dbReference type="Pfam" id="PF24517">
    <property type="entry name" value="CBM96"/>
    <property type="match status" value="1"/>
</dbReference>
<keyword evidence="4" id="KW-0812">Transmembrane</keyword>
<evidence type="ECO:0000259" key="5">
    <source>
        <dbReference type="Pfam" id="PF24517"/>
    </source>
</evidence>
<keyword evidence="4" id="KW-0472">Membrane</keyword>
<proteinExistence type="predicted"/>
<evidence type="ECO:0000256" key="2">
    <source>
        <dbReference type="ARBA" id="ARBA00022525"/>
    </source>
</evidence>